<dbReference type="InterPro" id="IPR003439">
    <property type="entry name" value="ABC_transporter-like_ATP-bd"/>
</dbReference>
<sequence length="621" mass="66572">MTVPAPASDTREPLRPLLGRIWRDYLSRHKRAFFASMFFAAVSGGLTALLLKFLEPAIDLLFTKHEGPVEVWGLVTIPSDKVLILIPLFIIMVAVIRSLAMAAQSALVNRLGHGIVGDIQRQLFSGMIRADLSRLRGQHSGSFVSSVLFDANLVREAFTSGVVNYTQNALMLLGVIIAMGFIDLPLTLIVLLGVPVVSWIIRRFGQKSRKAARGAMVETEALSSALMENLDGVRVIKIENREAAEEARVGEVIARRQRHIIKGSDSRAFAGPASDIVAYGIVAAVMAYAGWSASQGQMTVGAFASFIGMLLLAGQALRQVTNLTTVLSEGLTAARRLFTALDIEPEIREASNAIELETGPVTVALDHVSFAYQTREDGAAPTLSDVSLHVAPGETIALVGPSGGGKSTILSLLPRFYDVTAGAVTINGRDVRELKLQSLRDHIALVTQEPFLFDDTIAANIAYGRKGATAEQIIEAARSAAAHDFITALPEGYATRVGEAGMRLSGGQRQRVAIARAFLKDAPILLLDEATSALDTESEALVQAALERLMHGRATLMIAHRLSTVQNADRIYVIDAGRVVEQGTHASLVKKGGLYARLARQQSLDGPLPVIASPLPDETGA</sequence>
<evidence type="ECO:0000256" key="6">
    <source>
        <dbReference type="ARBA" id="ARBA00023136"/>
    </source>
</evidence>
<dbReference type="InterPro" id="IPR039421">
    <property type="entry name" value="Type_1_exporter"/>
</dbReference>
<evidence type="ECO:0000313" key="11">
    <source>
        <dbReference type="EMBL" id="MBB4798952.1"/>
    </source>
</evidence>
<dbReference type="PANTHER" id="PTHR43394:SF1">
    <property type="entry name" value="ATP-BINDING CASSETTE SUB-FAMILY B MEMBER 10, MITOCHONDRIAL"/>
    <property type="match status" value="1"/>
</dbReference>
<keyword evidence="5 8" id="KW-1133">Transmembrane helix</keyword>
<dbReference type="InterPro" id="IPR017871">
    <property type="entry name" value="ABC_transporter-like_CS"/>
</dbReference>
<dbReference type="EC" id="3.6.3.-" evidence="11"/>
<dbReference type="GO" id="GO:0090374">
    <property type="term" value="P:oligopeptide export from mitochondrion"/>
    <property type="evidence" value="ECO:0007669"/>
    <property type="project" value="TreeGrafter"/>
</dbReference>
<comment type="function">
    <text evidence="7">Part of an ABC transporter complex. Transmembrane domains (TMD) form a pore in the inner membrane and the ATP-binding domain (NBD) is responsible for energy generation.</text>
</comment>
<keyword evidence="4 11" id="KW-0067">ATP-binding</keyword>
<feature type="transmembrane region" description="Helical" evidence="8">
    <location>
        <begin position="297"/>
        <end position="317"/>
    </location>
</feature>
<dbReference type="CDD" id="cd18552">
    <property type="entry name" value="ABC_6TM_MsbA_like"/>
    <property type="match status" value="1"/>
</dbReference>
<evidence type="ECO:0000256" key="2">
    <source>
        <dbReference type="ARBA" id="ARBA00022692"/>
    </source>
</evidence>
<comment type="caution">
    <text evidence="11">The sequence shown here is derived from an EMBL/GenBank/DDBJ whole genome shotgun (WGS) entry which is preliminary data.</text>
</comment>
<keyword evidence="2 8" id="KW-0812">Transmembrane</keyword>
<feature type="transmembrane region" description="Helical" evidence="8">
    <location>
        <begin position="32"/>
        <end position="54"/>
    </location>
</feature>
<name>A0A7W7IR37_9CAUL</name>
<keyword evidence="3" id="KW-0547">Nucleotide-binding</keyword>
<proteinExistence type="predicted"/>
<dbReference type="InterPro" id="IPR027417">
    <property type="entry name" value="P-loop_NTPase"/>
</dbReference>
<feature type="transmembrane region" description="Helical" evidence="8">
    <location>
        <begin position="268"/>
        <end position="291"/>
    </location>
</feature>
<keyword evidence="12" id="KW-1185">Reference proteome</keyword>
<feature type="transmembrane region" description="Helical" evidence="8">
    <location>
        <begin position="169"/>
        <end position="201"/>
    </location>
</feature>
<dbReference type="GO" id="GO:0015421">
    <property type="term" value="F:ABC-type oligopeptide transporter activity"/>
    <property type="evidence" value="ECO:0007669"/>
    <property type="project" value="TreeGrafter"/>
</dbReference>
<dbReference type="GO" id="GO:0005886">
    <property type="term" value="C:plasma membrane"/>
    <property type="evidence" value="ECO:0007669"/>
    <property type="project" value="UniProtKB-SubCell"/>
</dbReference>
<dbReference type="GO" id="GO:0016887">
    <property type="term" value="F:ATP hydrolysis activity"/>
    <property type="evidence" value="ECO:0007669"/>
    <property type="project" value="InterPro"/>
</dbReference>
<accession>A0A7W7IR37</accession>
<dbReference type="SUPFAM" id="SSF52540">
    <property type="entry name" value="P-loop containing nucleoside triphosphate hydrolases"/>
    <property type="match status" value="1"/>
</dbReference>
<protein>
    <submittedName>
        <fullName evidence="11">Subfamily B ATP-binding cassette protein MsbA</fullName>
        <ecNumber evidence="11">3.6.3.-</ecNumber>
    </submittedName>
</protein>
<dbReference type="SMART" id="SM00382">
    <property type="entry name" value="AAA"/>
    <property type="match status" value="1"/>
</dbReference>
<dbReference type="PANTHER" id="PTHR43394">
    <property type="entry name" value="ATP-DEPENDENT PERMEASE MDL1, MITOCHONDRIAL"/>
    <property type="match status" value="1"/>
</dbReference>
<evidence type="ECO:0000313" key="12">
    <source>
        <dbReference type="Proteomes" id="UP000539957"/>
    </source>
</evidence>
<evidence type="ECO:0000256" key="5">
    <source>
        <dbReference type="ARBA" id="ARBA00022989"/>
    </source>
</evidence>
<organism evidence="11 12">
    <name type="scientific">Brevundimonas bullata</name>
    <dbReference type="NCBI Taxonomy" id="13160"/>
    <lineage>
        <taxon>Bacteria</taxon>
        <taxon>Pseudomonadati</taxon>
        <taxon>Pseudomonadota</taxon>
        <taxon>Alphaproteobacteria</taxon>
        <taxon>Caulobacterales</taxon>
        <taxon>Caulobacteraceae</taxon>
        <taxon>Brevundimonas</taxon>
    </lineage>
</organism>
<dbReference type="InterPro" id="IPR011527">
    <property type="entry name" value="ABC1_TM_dom"/>
</dbReference>
<dbReference type="Proteomes" id="UP000539957">
    <property type="component" value="Unassembled WGS sequence"/>
</dbReference>
<evidence type="ECO:0000256" key="4">
    <source>
        <dbReference type="ARBA" id="ARBA00022840"/>
    </source>
</evidence>
<dbReference type="PROSITE" id="PS50929">
    <property type="entry name" value="ABC_TM1F"/>
    <property type="match status" value="1"/>
</dbReference>
<evidence type="ECO:0000256" key="3">
    <source>
        <dbReference type="ARBA" id="ARBA00022741"/>
    </source>
</evidence>
<dbReference type="InterPro" id="IPR003593">
    <property type="entry name" value="AAA+_ATPase"/>
</dbReference>
<dbReference type="InterPro" id="IPR036640">
    <property type="entry name" value="ABC1_TM_sf"/>
</dbReference>
<dbReference type="AlphaFoldDB" id="A0A7W7IR37"/>
<dbReference type="EMBL" id="JACHKY010000004">
    <property type="protein sequence ID" value="MBB4798952.1"/>
    <property type="molecule type" value="Genomic_DNA"/>
</dbReference>
<evidence type="ECO:0000259" key="9">
    <source>
        <dbReference type="PROSITE" id="PS50893"/>
    </source>
</evidence>
<evidence type="ECO:0000256" key="8">
    <source>
        <dbReference type="SAM" id="Phobius"/>
    </source>
</evidence>
<feature type="transmembrane region" description="Helical" evidence="8">
    <location>
        <begin position="82"/>
        <end position="103"/>
    </location>
</feature>
<evidence type="ECO:0000256" key="7">
    <source>
        <dbReference type="ARBA" id="ARBA00024725"/>
    </source>
</evidence>
<feature type="domain" description="ABC transmembrane type-1" evidence="10">
    <location>
        <begin position="34"/>
        <end position="329"/>
    </location>
</feature>
<dbReference type="RefSeq" id="WP_184271304.1">
    <property type="nucleotide sequence ID" value="NZ_JACHKY010000004.1"/>
</dbReference>
<dbReference type="PROSITE" id="PS00211">
    <property type="entry name" value="ABC_TRANSPORTER_1"/>
    <property type="match status" value="1"/>
</dbReference>
<dbReference type="Pfam" id="PF00664">
    <property type="entry name" value="ABC_membrane"/>
    <property type="match status" value="1"/>
</dbReference>
<keyword evidence="6 8" id="KW-0472">Membrane</keyword>
<evidence type="ECO:0000259" key="10">
    <source>
        <dbReference type="PROSITE" id="PS50929"/>
    </source>
</evidence>
<dbReference type="Gene3D" id="1.20.1560.10">
    <property type="entry name" value="ABC transporter type 1, transmembrane domain"/>
    <property type="match status" value="1"/>
</dbReference>
<reference evidence="11 12" key="1">
    <citation type="submission" date="2020-08" db="EMBL/GenBank/DDBJ databases">
        <title>Functional genomics of gut bacteria from endangered species of beetles.</title>
        <authorList>
            <person name="Carlos-Shanley C."/>
        </authorList>
    </citation>
    <scope>NUCLEOTIDE SEQUENCE [LARGE SCALE GENOMIC DNA]</scope>
    <source>
        <strain evidence="11 12">S00123</strain>
    </source>
</reference>
<dbReference type="SUPFAM" id="SSF90123">
    <property type="entry name" value="ABC transporter transmembrane region"/>
    <property type="match status" value="1"/>
</dbReference>
<evidence type="ECO:0000256" key="1">
    <source>
        <dbReference type="ARBA" id="ARBA00004651"/>
    </source>
</evidence>
<dbReference type="PROSITE" id="PS50893">
    <property type="entry name" value="ABC_TRANSPORTER_2"/>
    <property type="match status" value="1"/>
</dbReference>
<feature type="domain" description="ABC transporter" evidence="9">
    <location>
        <begin position="363"/>
        <end position="601"/>
    </location>
</feature>
<keyword evidence="11" id="KW-0378">Hydrolase</keyword>
<dbReference type="GO" id="GO:0005524">
    <property type="term" value="F:ATP binding"/>
    <property type="evidence" value="ECO:0007669"/>
    <property type="project" value="UniProtKB-KW"/>
</dbReference>
<dbReference type="FunFam" id="3.40.50.300:FF:000218">
    <property type="entry name" value="Multidrug ABC transporter ATP-binding protein"/>
    <property type="match status" value="1"/>
</dbReference>
<comment type="subcellular location">
    <subcellularLocation>
        <location evidence="1">Cell membrane</location>
        <topology evidence="1">Multi-pass membrane protein</topology>
    </subcellularLocation>
</comment>
<gene>
    <name evidence="11" type="ORF">HNP32_002706</name>
</gene>
<dbReference type="Pfam" id="PF00005">
    <property type="entry name" value="ABC_tran"/>
    <property type="match status" value="1"/>
</dbReference>
<dbReference type="Gene3D" id="3.40.50.300">
    <property type="entry name" value="P-loop containing nucleotide triphosphate hydrolases"/>
    <property type="match status" value="1"/>
</dbReference>